<dbReference type="PANTHER" id="PTHR42844">
    <property type="entry name" value="DIHYDRONEOPTERIN ALDOLASE 1-RELATED"/>
    <property type="match status" value="1"/>
</dbReference>
<evidence type="ECO:0000256" key="1">
    <source>
        <dbReference type="ARBA" id="ARBA00001353"/>
    </source>
</evidence>
<dbReference type="InterPro" id="IPR006157">
    <property type="entry name" value="FolB_dom"/>
</dbReference>
<dbReference type="NCBIfam" id="TIGR00526">
    <property type="entry name" value="folB_dom"/>
    <property type="match status" value="1"/>
</dbReference>
<evidence type="ECO:0000256" key="5">
    <source>
        <dbReference type="ARBA" id="ARBA00022909"/>
    </source>
</evidence>
<dbReference type="Gene3D" id="3.30.1130.10">
    <property type="match status" value="1"/>
</dbReference>
<dbReference type="EMBL" id="JNSK01000072">
    <property type="protein sequence ID" value="KGA16207.1"/>
    <property type="molecule type" value="Genomic_DNA"/>
</dbReference>
<evidence type="ECO:0000256" key="6">
    <source>
        <dbReference type="ARBA" id="ARBA00023239"/>
    </source>
</evidence>
<dbReference type="EC" id="4.1.2.25" evidence="4"/>
<dbReference type="CDD" id="cd00534">
    <property type="entry name" value="DHNA_DHNTPE"/>
    <property type="match status" value="1"/>
</dbReference>
<keyword evidence="5" id="KW-0289">Folate biosynthesis</keyword>
<comment type="caution">
    <text evidence="9">The sequence shown here is derived from an EMBL/GenBank/DDBJ whole genome shotgun (WGS) entry which is preliminary data.</text>
</comment>
<dbReference type="GO" id="GO:0005737">
    <property type="term" value="C:cytoplasm"/>
    <property type="evidence" value="ECO:0007669"/>
    <property type="project" value="TreeGrafter"/>
</dbReference>
<name>A0A094PYK7_9ZZZZ</name>
<keyword evidence="6" id="KW-0456">Lyase</keyword>
<comment type="pathway">
    <text evidence="2">Cofactor biosynthesis; tetrahydrofolate biosynthesis; 2-amino-4-hydroxy-6-hydroxymethyl-7,8-dihydropteridine diphosphate from 7,8-dihydroneopterin triphosphate: step 3/4.</text>
</comment>
<comment type="similarity">
    <text evidence="3">Belongs to the DHNA family.</text>
</comment>
<dbReference type="InterPro" id="IPR006156">
    <property type="entry name" value="Dihydroneopterin_aldolase"/>
</dbReference>
<proteinExistence type="inferred from homology"/>
<evidence type="ECO:0000256" key="7">
    <source>
        <dbReference type="ARBA" id="ARBA00032903"/>
    </source>
</evidence>
<dbReference type="SUPFAM" id="SSF55620">
    <property type="entry name" value="Tetrahydrobiopterin biosynthesis enzymes-like"/>
    <property type="match status" value="1"/>
</dbReference>
<gene>
    <name evidence="9" type="ORF">GM50_15095</name>
</gene>
<dbReference type="NCBIfam" id="TIGR00525">
    <property type="entry name" value="folB"/>
    <property type="match status" value="1"/>
</dbReference>
<evidence type="ECO:0000259" key="8">
    <source>
        <dbReference type="SMART" id="SM00905"/>
    </source>
</evidence>
<dbReference type="SMART" id="SM00905">
    <property type="entry name" value="FolB"/>
    <property type="match status" value="1"/>
</dbReference>
<dbReference type="InterPro" id="IPR043133">
    <property type="entry name" value="GTP-CH-I_C/QueF"/>
</dbReference>
<evidence type="ECO:0000313" key="9">
    <source>
        <dbReference type="EMBL" id="KGA16207.1"/>
    </source>
</evidence>
<sequence>MKDQIVLTGIHGFGYHGVFEHERKDGQDFFVDLTLSVDLTAPSNSDAIEDTVNYAEIADLVVDEITSNPVNLIEKLAGRIAERVLNQHIKVQQVTVTVHKPQAPVAAQLKDIAVVVTRIR</sequence>
<dbReference type="GO" id="GO:0004150">
    <property type="term" value="F:dihydroneopterin aldolase activity"/>
    <property type="evidence" value="ECO:0007669"/>
    <property type="project" value="UniProtKB-EC"/>
</dbReference>
<dbReference type="AlphaFoldDB" id="A0A094PYK7"/>
<evidence type="ECO:0000256" key="2">
    <source>
        <dbReference type="ARBA" id="ARBA00005013"/>
    </source>
</evidence>
<accession>A0A094PYK7</accession>
<dbReference type="Pfam" id="PF02152">
    <property type="entry name" value="FolB"/>
    <property type="match status" value="1"/>
</dbReference>
<protein>
    <recommendedName>
        <fullName evidence="4">dihydroneopterin aldolase</fullName>
        <ecNumber evidence="4">4.1.2.25</ecNumber>
    </recommendedName>
    <alternativeName>
        <fullName evidence="7">7,8-dihydroneopterin aldolase</fullName>
    </alternativeName>
</protein>
<dbReference type="FunFam" id="3.30.1130.10:FF:000003">
    <property type="entry name" value="7,8-dihydroneopterin aldolase"/>
    <property type="match status" value="1"/>
</dbReference>
<reference evidence="9" key="1">
    <citation type="submission" date="2014-05" db="EMBL/GenBank/DDBJ databases">
        <title>Key roles for freshwater Actinobacteria revealed by deep metagenomic sequencing.</title>
        <authorList>
            <person name="Ghai R."/>
            <person name="Mizuno C.M."/>
            <person name="Picazo A."/>
            <person name="Camacho A."/>
            <person name="Rodriguez-Valera F."/>
        </authorList>
    </citation>
    <scope>NUCLEOTIDE SEQUENCE</scope>
</reference>
<organism evidence="9">
    <name type="scientific">freshwater metagenome</name>
    <dbReference type="NCBI Taxonomy" id="449393"/>
    <lineage>
        <taxon>unclassified sequences</taxon>
        <taxon>metagenomes</taxon>
        <taxon>ecological metagenomes</taxon>
    </lineage>
</organism>
<dbReference type="GO" id="GO:0046656">
    <property type="term" value="P:folic acid biosynthetic process"/>
    <property type="evidence" value="ECO:0007669"/>
    <property type="project" value="UniProtKB-KW"/>
</dbReference>
<dbReference type="PANTHER" id="PTHR42844:SF1">
    <property type="entry name" value="DIHYDRONEOPTERIN ALDOLASE 1-RELATED"/>
    <property type="match status" value="1"/>
</dbReference>
<comment type="catalytic activity">
    <reaction evidence="1">
        <text>7,8-dihydroneopterin = 6-hydroxymethyl-7,8-dihydropterin + glycolaldehyde</text>
        <dbReference type="Rhea" id="RHEA:10540"/>
        <dbReference type="ChEBI" id="CHEBI:17001"/>
        <dbReference type="ChEBI" id="CHEBI:17071"/>
        <dbReference type="ChEBI" id="CHEBI:44841"/>
        <dbReference type="EC" id="4.1.2.25"/>
    </reaction>
</comment>
<evidence type="ECO:0000256" key="3">
    <source>
        <dbReference type="ARBA" id="ARBA00005708"/>
    </source>
</evidence>
<evidence type="ECO:0000256" key="4">
    <source>
        <dbReference type="ARBA" id="ARBA00013043"/>
    </source>
</evidence>
<feature type="domain" description="Dihydroneopterin aldolase/epimerase" evidence="8">
    <location>
        <begin position="5"/>
        <end position="118"/>
    </location>
</feature>